<feature type="transmembrane region" description="Helical" evidence="7">
    <location>
        <begin position="164"/>
        <end position="184"/>
    </location>
</feature>
<dbReference type="EMBL" id="AZGC01000049">
    <property type="protein sequence ID" value="KRL92963.1"/>
    <property type="molecule type" value="Genomic_DNA"/>
</dbReference>
<dbReference type="Pfam" id="PF00892">
    <property type="entry name" value="EamA"/>
    <property type="match status" value="2"/>
</dbReference>
<evidence type="ECO:0000256" key="3">
    <source>
        <dbReference type="ARBA" id="ARBA00022475"/>
    </source>
</evidence>
<protein>
    <recommendedName>
        <fullName evidence="9">EamA domain-containing protein</fullName>
    </recommendedName>
</protein>
<comment type="caution">
    <text evidence="10">The sequence shown here is derived from an EMBL/GenBank/DDBJ whole genome shotgun (WGS) entry which is preliminary data.</text>
</comment>
<evidence type="ECO:0000313" key="11">
    <source>
        <dbReference type="Proteomes" id="UP000051084"/>
    </source>
</evidence>
<dbReference type="PANTHER" id="PTHR42920">
    <property type="entry name" value="OS03G0707200 PROTEIN-RELATED"/>
    <property type="match status" value="1"/>
</dbReference>
<dbReference type="RefSeq" id="WP_056995724.1">
    <property type="nucleotide sequence ID" value="NZ_AZGC01000049.1"/>
</dbReference>
<keyword evidence="3" id="KW-1003">Cell membrane</keyword>
<evidence type="ECO:0000256" key="7">
    <source>
        <dbReference type="SAM" id="Phobius"/>
    </source>
</evidence>
<feature type="domain" description="EamA" evidence="9">
    <location>
        <begin position="6"/>
        <end position="150"/>
    </location>
</feature>
<evidence type="ECO:0000313" key="10">
    <source>
        <dbReference type="EMBL" id="KRL92963.1"/>
    </source>
</evidence>
<sequence>MSQNLKGTLILTLTAVIWGSAFVAQAAGADAVGPFTFNASRNIMAALFLVLLITWRHTGTSPFAYGTAVTNFKAHWLPGLYLGLVLFLGEALQQGGISLYPAHVASAGRSGFLTSLYVVIVAIVSWLLGRTRSWLIALAVVLSLVGLYLLCFAHGLHGIYWADLLSFACAFFYAAHIIVIDHYLGYDSLYLSLIQFITAGFCAGIVMIMVEPVTLSHCLHALVPMMYAGIMSSGIAYTLQIIGQKYAEPVSAALAMSLEAVFAALLG</sequence>
<feature type="transmembrane region" description="Helical" evidence="7">
    <location>
        <begin position="222"/>
        <end position="243"/>
    </location>
</feature>
<dbReference type="Proteomes" id="UP000051084">
    <property type="component" value="Unassembled WGS sequence"/>
</dbReference>
<feature type="signal peptide" evidence="8">
    <location>
        <begin position="1"/>
        <end position="26"/>
    </location>
</feature>
<feature type="domain" description="EamA" evidence="9">
    <location>
        <begin position="161"/>
        <end position="267"/>
    </location>
</feature>
<reference evidence="10 11" key="1">
    <citation type="journal article" date="2015" name="Genome Announc.">
        <title>Expanding the biotechnology potential of lactobacilli through comparative genomics of 213 strains and associated genera.</title>
        <authorList>
            <person name="Sun Z."/>
            <person name="Harris H.M."/>
            <person name="McCann A."/>
            <person name="Guo C."/>
            <person name="Argimon S."/>
            <person name="Zhang W."/>
            <person name="Yang X."/>
            <person name="Jeffery I.B."/>
            <person name="Cooney J.C."/>
            <person name="Kagawa T.F."/>
            <person name="Liu W."/>
            <person name="Song Y."/>
            <person name="Salvetti E."/>
            <person name="Wrobel A."/>
            <person name="Rasinkangas P."/>
            <person name="Parkhill J."/>
            <person name="Rea M.C."/>
            <person name="O'Sullivan O."/>
            <person name="Ritari J."/>
            <person name="Douillard F.P."/>
            <person name="Paul Ross R."/>
            <person name="Yang R."/>
            <person name="Briner A.E."/>
            <person name="Felis G.E."/>
            <person name="de Vos W.M."/>
            <person name="Barrangou R."/>
            <person name="Klaenhammer T.R."/>
            <person name="Caufield P.W."/>
            <person name="Cui Y."/>
            <person name="Zhang H."/>
            <person name="O'Toole P.W."/>
        </authorList>
    </citation>
    <scope>NUCLEOTIDE SEQUENCE [LARGE SCALE GENOMIC DNA]</scope>
    <source>
        <strain evidence="10 11">DSM 18793</strain>
    </source>
</reference>
<keyword evidence="11" id="KW-1185">Reference proteome</keyword>
<dbReference type="STRING" id="417373.GCA_001570685_00778"/>
<evidence type="ECO:0000256" key="8">
    <source>
        <dbReference type="SAM" id="SignalP"/>
    </source>
</evidence>
<dbReference type="InterPro" id="IPR051258">
    <property type="entry name" value="Diverse_Substrate_Transporter"/>
</dbReference>
<gene>
    <name evidence="10" type="ORF">FC21_GL000064</name>
</gene>
<dbReference type="PANTHER" id="PTHR42920:SF5">
    <property type="entry name" value="EAMA DOMAIN-CONTAINING PROTEIN"/>
    <property type="match status" value="1"/>
</dbReference>
<feature type="transmembrane region" description="Helical" evidence="7">
    <location>
        <begin position="36"/>
        <end position="55"/>
    </location>
</feature>
<proteinExistence type="inferred from homology"/>
<name>A0A0R1UNJ7_9LACO</name>
<evidence type="ECO:0000259" key="9">
    <source>
        <dbReference type="Pfam" id="PF00892"/>
    </source>
</evidence>
<dbReference type="InterPro" id="IPR000620">
    <property type="entry name" value="EamA_dom"/>
</dbReference>
<comment type="subcellular location">
    <subcellularLocation>
        <location evidence="1">Cell membrane</location>
        <topology evidence="1">Multi-pass membrane protein</topology>
    </subcellularLocation>
</comment>
<keyword evidence="6 7" id="KW-0472">Membrane</keyword>
<dbReference type="AlphaFoldDB" id="A0A0R1UNJ7"/>
<evidence type="ECO:0000256" key="6">
    <source>
        <dbReference type="ARBA" id="ARBA00023136"/>
    </source>
</evidence>
<dbReference type="SUPFAM" id="SSF103481">
    <property type="entry name" value="Multidrug resistance efflux transporter EmrE"/>
    <property type="match status" value="1"/>
</dbReference>
<keyword evidence="5 7" id="KW-1133">Transmembrane helix</keyword>
<dbReference type="PATRIC" id="fig|1423742.4.peg.73"/>
<evidence type="ECO:0000256" key="2">
    <source>
        <dbReference type="ARBA" id="ARBA00007362"/>
    </source>
</evidence>
<dbReference type="OrthoDB" id="9804865at2"/>
<evidence type="ECO:0000256" key="1">
    <source>
        <dbReference type="ARBA" id="ARBA00004651"/>
    </source>
</evidence>
<feature type="transmembrane region" description="Helical" evidence="7">
    <location>
        <begin position="190"/>
        <end position="210"/>
    </location>
</feature>
<organism evidence="10 11">
    <name type="scientific">Limosilactobacillus equigenerosi DSM 18793 = JCM 14505</name>
    <dbReference type="NCBI Taxonomy" id="1423742"/>
    <lineage>
        <taxon>Bacteria</taxon>
        <taxon>Bacillati</taxon>
        <taxon>Bacillota</taxon>
        <taxon>Bacilli</taxon>
        <taxon>Lactobacillales</taxon>
        <taxon>Lactobacillaceae</taxon>
        <taxon>Limosilactobacillus</taxon>
    </lineage>
</organism>
<evidence type="ECO:0000256" key="4">
    <source>
        <dbReference type="ARBA" id="ARBA00022692"/>
    </source>
</evidence>
<keyword evidence="4 7" id="KW-0812">Transmembrane</keyword>
<feature type="chain" id="PRO_5006411851" description="EamA domain-containing protein" evidence="8">
    <location>
        <begin position="27"/>
        <end position="267"/>
    </location>
</feature>
<feature type="transmembrane region" description="Helical" evidence="7">
    <location>
        <begin position="134"/>
        <end position="152"/>
    </location>
</feature>
<comment type="similarity">
    <text evidence="2">Belongs to the EamA transporter family.</text>
</comment>
<keyword evidence="8" id="KW-0732">Signal</keyword>
<dbReference type="GO" id="GO:0005886">
    <property type="term" value="C:plasma membrane"/>
    <property type="evidence" value="ECO:0007669"/>
    <property type="project" value="UniProtKB-SubCell"/>
</dbReference>
<dbReference type="InterPro" id="IPR037185">
    <property type="entry name" value="EmrE-like"/>
</dbReference>
<accession>A0A0R1UNJ7</accession>
<feature type="transmembrane region" description="Helical" evidence="7">
    <location>
        <begin position="110"/>
        <end position="128"/>
    </location>
</feature>
<evidence type="ECO:0000256" key="5">
    <source>
        <dbReference type="ARBA" id="ARBA00022989"/>
    </source>
</evidence>